<dbReference type="PANTHER" id="PTHR23513">
    <property type="entry name" value="INTEGRAL MEMBRANE EFFLUX PROTEIN-RELATED"/>
    <property type="match status" value="1"/>
</dbReference>
<feature type="transmembrane region" description="Helical" evidence="6">
    <location>
        <begin position="111"/>
        <end position="131"/>
    </location>
</feature>
<name>A0ABY5D7T5_9ACTN</name>
<evidence type="ECO:0000256" key="4">
    <source>
        <dbReference type="ARBA" id="ARBA00022989"/>
    </source>
</evidence>
<feature type="transmembrane region" description="Helical" evidence="6">
    <location>
        <begin position="382"/>
        <end position="401"/>
    </location>
</feature>
<proteinExistence type="predicted"/>
<feature type="transmembrane region" description="Helical" evidence="6">
    <location>
        <begin position="54"/>
        <end position="72"/>
    </location>
</feature>
<evidence type="ECO:0000256" key="6">
    <source>
        <dbReference type="SAM" id="Phobius"/>
    </source>
</evidence>
<keyword evidence="3 6" id="KW-0812">Transmembrane</keyword>
<gene>
    <name evidence="8" type="ORF">NE857_01755</name>
</gene>
<dbReference type="InterPro" id="IPR036259">
    <property type="entry name" value="MFS_trans_sf"/>
</dbReference>
<feature type="transmembrane region" description="Helical" evidence="6">
    <location>
        <begin position="317"/>
        <end position="336"/>
    </location>
</feature>
<evidence type="ECO:0000256" key="1">
    <source>
        <dbReference type="ARBA" id="ARBA00004651"/>
    </source>
</evidence>
<feature type="transmembrane region" description="Helical" evidence="6">
    <location>
        <begin position="84"/>
        <end position="105"/>
    </location>
</feature>
<keyword evidence="5 6" id="KW-0472">Membrane</keyword>
<feature type="transmembrane region" description="Helical" evidence="6">
    <location>
        <begin position="293"/>
        <end position="311"/>
    </location>
</feature>
<organism evidence="8 9">
    <name type="scientific">Nocardiopsis exhalans</name>
    <dbReference type="NCBI Taxonomy" id="163604"/>
    <lineage>
        <taxon>Bacteria</taxon>
        <taxon>Bacillati</taxon>
        <taxon>Actinomycetota</taxon>
        <taxon>Actinomycetes</taxon>
        <taxon>Streptosporangiales</taxon>
        <taxon>Nocardiopsidaceae</taxon>
        <taxon>Nocardiopsis</taxon>
    </lineage>
</organism>
<keyword evidence="9" id="KW-1185">Reference proteome</keyword>
<dbReference type="RefSeq" id="WP_254419483.1">
    <property type="nucleotide sequence ID" value="NZ_BAAAJB010000050.1"/>
</dbReference>
<dbReference type="InterPro" id="IPR011701">
    <property type="entry name" value="MFS"/>
</dbReference>
<dbReference type="CDD" id="cd06173">
    <property type="entry name" value="MFS_MefA_like"/>
    <property type="match status" value="1"/>
</dbReference>
<dbReference type="InterPro" id="IPR020846">
    <property type="entry name" value="MFS_dom"/>
</dbReference>
<keyword evidence="4 6" id="KW-1133">Transmembrane helix</keyword>
<keyword evidence="2" id="KW-1003">Cell membrane</keyword>
<accession>A0ABY5D7T5</accession>
<dbReference type="EMBL" id="CP099837">
    <property type="protein sequence ID" value="USY20414.1"/>
    <property type="molecule type" value="Genomic_DNA"/>
</dbReference>
<evidence type="ECO:0000259" key="7">
    <source>
        <dbReference type="PROSITE" id="PS50850"/>
    </source>
</evidence>
<dbReference type="SUPFAM" id="SSF103473">
    <property type="entry name" value="MFS general substrate transporter"/>
    <property type="match status" value="1"/>
</dbReference>
<feature type="transmembrane region" description="Helical" evidence="6">
    <location>
        <begin position="357"/>
        <end position="376"/>
    </location>
</feature>
<dbReference type="PROSITE" id="PS50850">
    <property type="entry name" value="MFS"/>
    <property type="match status" value="1"/>
</dbReference>
<comment type="subcellular location">
    <subcellularLocation>
        <location evidence="1">Cell membrane</location>
        <topology evidence="1">Multi-pass membrane protein</topology>
    </subcellularLocation>
</comment>
<feature type="transmembrane region" description="Helical" evidence="6">
    <location>
        <begin position="265"/>
        <end position="286"/>
    </location>
</feature>
<evidence type="ECO:0000256" key="2">
    <source>
        <dbReference type="ARBA" id="ARBA00022475"/>
    </source>
</evidence>
<dbReference type="Pfam" id="PF07690">
    <property type="entry name" value="MFS_1"/>
    <property type="match status" value="1"/>
</dbReference>
<dbReference type="Proteomes" id="UP001055940">
    <property type="component" value="Chromosome"/>
</dbReference>
<protein>
    <submittedName>
        <fullName evidence="8">MFS transporter</fullName>
    </submittedName>
</protein>
<evidence type="ECO:0000256" key="5">
    <source>
        <dbReference type="ARBA" id="ARBA00023136"/>
    </source>
</evidence>
<evidence type="ECO:0000313" key="8">
    <source>
        <dbReference type="EMBL" id="USY20414.1"/>
    </source>
</evidence>
<reference evidence="8" key="1">
    <citation type="submission" date="2022-06" db="EMBL/GenBank/DDBJ databases">
        <authorList>
            <person name="Ping M."/>
        </authorList>
    </citation>
    <scope>NUCLEOTIDE SEQUENCE</scope>
    <source>
        <strain evidence="8">JCM11759T</strain>
    </source>
</reference>
<sequence length="416" mass="43560">MTTTTPQPTRGPFASVGFRRFFAARTMADTGTEVGALAMPLLAVLTLDATPGQVGLLGALTTAAYLIIGLPAGVWTDRLRRRPVIVVSQFLHGLILLSIPLAWALGALTLTQLYVCALLGGAAALFSRVAQQGFLPALVGRDRLMPANAALTGLQSTSILLGRGGGGYLVQFLGAPVVLLLNGLAQCASSLITAAVRVQEPRPERSERRLLPEIREGVRYVFGHEILRPIAASTLIVNLGLSPLIVMAPVLIVTDLDLGEGRAGLFFMVGAVGVLLGSMASTRLAARLGTGRTLLLTSCVTGVGALAVPFLTAANFWVVSVVWALSQFGIGALNVVQVTLRQRLTPDRMLGRMTATLRFLMTGSLTVGALYAGAVAELWDVRTALAVGAAVSLLGWIPLALSRLRGPDPQGGYGPQ</sequence>
<feature type="domain" description="Major facilitator superfamily (MFS) profile" evidence="7">
    <location>
        <begin position="226"/>
        <end position="416"/>
    </location>
</feature>
<dbReference type="PANTHER" id="PTHR23513:SF6">
    <property type="entry name" value="MAJOR FACILITATOR SUPERFAMILY ASSOCIATED DOMAIN-CONTAINING PROTEIN"/>
    <property type="match status" value="1"/>
</dbReference>
<feature type="transmembrane region" description="Helical" evidence="6">
    <location>
        <begin position="230"/>
        <end position="253"/>
    </location>
</feature>
<dbReference type="Gene3D" id="1.20.1250.20">
    <property type="entry name" value="MFS general substrate transporter like domains"/>
    <property type="match status" value="1"/>
</dbReference>
<evidence type="ECO:0000313" key="9">
    <source>
        <dbReference type="Proteomes" id="UP001055940"/>
    </source>
</evidence>
<evidence type="ECO:0000256" key="3">
    <source>
        <dbReference type="ARBA" id="ARBA00022692"/>
    </source>
</evidence>